<name>A0A2H3TEE6_FUSOX</name>
<organism evidence="1 2">
    <name type="scientific">Fusarium oxysporum</name>
    <name type="common">Fusarium vascular wilt</name>
    <dbReference type="NCBI Taxonomy" id="5507"/>
    <lineage>
        <taxon>Eukaryota</taxon>
        <taxon>Fungi</taxon>
        <taxon>Dikarya</taxon>
        <taxon>Ascomycota</taxon>
        <taxon>Pezizomycotina</taxon>
        <taxon>Sordariomycetes</taxon>
        <taxon>Hypocreomycetidae</taxon>
        <taxon>Hypocreales</taxon>
        <taxon>Nectriaceae</taxon>
        <taxon>Fusarium</taxon>
        <taxon>Fusarium oxysporum species complex</taxon>
    </lineage>
</organism>
<dbReference type="Proteomes" id="UP000219369">
    <property type="component" value="Unassembled WGS sequence"/>
</dbReference>
<gene>
    <name evidence="1" type="ORF">FRV6_05603</name>
</gene>
<dbReference type="EMBL" id="FMJY01000003">
    <property type="protein sequence ID" value="SCO81390.1"/>
    <property type="molecule type" value="Genomic_DNA"/>
</dbReference>
<reference evidence="2" key="1">
    <citation type="submission" date="2016-09" db="EMBL/GenBank/DDBJ databases">
        <authorList>
            <person name="Guldener U."/>
        </authorList>
    </citation>
    <scope>NUCLEOTIDE SEQUENCE [LARGE SCALE GENOMIC DNA]</scope>
    <source>
        <strain evidence="2">V64-1</strain>
    </source>
</reference>
<protein>
    <submittedName>
        <fullName evidence="1">Uncharacterized protein</fullName>
    </submittedName>
</protein>
<evidence type="ECO:0000313" key="1">
    <source>
        <dbReference type="EMBL" id="SCO81390.1"/>
    </source>
</evidence>
<proteinExistence type="predicted"/>
<dbReference type="AlphaFoldDB" id="A0A2H3TEE6"/>
<accession>A0A2H3TEE6</accession>
<evidence type="ECO:0000313" key="2">
    <source>
        <dbReference type="Proteomes" id="UP000219369"/>
    </source>
</evidence>
<sequence>MAPGPPHSWLFGHIKVFGQVAASSPY</sequence>